<dbReference type="EMBL" id="DXIJ01000132">
    <property type="protein sequence ID" value="HIV86382.1"/>
    <property type="molecule type" value="Genomic_DNA"/>
</dbReference>
<dbReference type="InterPro" id="IPR039248">
    <property type="entry name" value="Ptase_RsbX"/>
</dbReference>
<dbReference type="Proteomes" id="UP000824162">
    <property type="component" value="Unassembled WGS sequence"/>
</dbReference>
<dbReference type="Pfam" id="PF07228">
    <property type="entry name" value="SpoIIE"/>
    <property type="match status" value="1"/>
</dbReference>
<sequence>MNDLFTDVGYVSLNHVGEELCGDNVEIVRKNDELVTVLADGLGSGVKACILSTLTSKIISTMISEEMSIDECVETIAATLPVCRDRGVAYSTFTIMRFTSGSETEIIQFDNPMVILLRDGKNFEYPVSEREIGGKKIFETRISLKNDDVFIAMSDGAVYAGAERVLNYGWQRENIIAYAEGAYDYRNTAKIIASNLADECNRLYDMKPTDDTTVLAVQIRKRKYCSVAFGPPEDPADDEKIMSEFLASPGRHIVCGGTTSKIAARYLKKEIVPKNQNDDPSIPPASFIDGIDLVTEGIITMAKVLDYANDYIGSNSMFKVWNRQNDAASELARMLLREATNIIIFAGRAKNTAHKNEAISFNIKLKVIEELKAVLEKMDKTVVVNYY</sequence>
<dbReference type="Gene3D" id="3.60.40.10">
    <property type="entry name" value="PPM-type phosphatase domain"/>
    <property type="match status" value="1"/>
</dbReference>
<evidence type="ECO:0000259" key="1">
    <source>
        <dbReference type="SMART" id="SM00331"/>
    </source>
</evidence>
<evidence type="ECO:0000313" key="2">
    <source>
        <dbReference type="EMBL" id="HIV86382.1"/>
    </source>
</evidence>
<evidence type="ECO:0000313" key="3">
    <source>
        <dbReference type="Proteomes" id="UP000824162"/>
    </source>
</evidence>
<dbReference type="AlphaFoldDB" id="A0A9D1PSG6"/>
<comment type="caution">
    <text evidence="2">The sequence shown here is derived from an EMBL/GenBank/DDBJ whole genome shotgun (WGS) entry which is preliminary data.</text>
</comment>
<gene>
    <name evidence="2" type="ORF">H9900_06210</name>
</gene>
<dbReference type="InterPro" id="IPR036457">
    <property type="entry name" value="PPM-type-like_dom_sf"/>
</dbReference>
<proteinExistence type="predicted"/>
<accession>A0A9D1PSG6</accession>
<dbReference type="SUPFAM" id="SSF81606">
    <property type="entry name" value="PP2C-like"/>
    <property type="match status" value="1"/>
</dbReference>
<dbReference type="PANTHER" id="PTHR35801:SF1">
    <property type="entry name" value="PHOSPHOSERINE PHOSPHATASE RSBX"/>
    <property type="match status" value="1"/>
</dbReference>
<name>A0A9D1PSG6_9FIRM</name>
<reference evidence="2" key="1">
    <citation type="journal article" date="2021" name="PeerJ">
        <title>Extensive microbial diversity within the chicken gut microbiome revealed by metagenomics and culture.</title>
        <authorList>
            <person name="Gilroy R."/>
            <person name="Ravi A."/>
            <person name="Getino M."/>
            <person name="Pursley I."/>
            <person name="Horton D.L."/>
            <person name="Alikhan N.F."/>
            <person name="Baker D."/>
            <person name="Gharbi K."/>
            <person name="Hall N."/>
            <person name="Watson M."/>
            <person name="Adriaenssens E.M."/>
            <person name="Foster-Nyarko E."/>
            <person name="Jarju S."/>
            <person name="Secka A."/>
            <person name="Antonio M."/>
            <person name="Oren A."/>
            <person name="Chaudhuri R.R."/>
            <person name="La Ragione R."/>
            <person name="Hildebrand F."/>
            <person name="Pallen M.J."/>
        </authorList>
    </citation>
    <scope>NUCLEOTIDE SEQUENCE</scope>
    <source>
        <strain evidence="2">5790</strain>
    </source>
</reference>
<dbReference type="InterPro" id="IPR001932">
    <property type="entry name" value="PPM-type_phosphatase-like_dom"/>
</dbReference>
<reference evidence="2" key="2">
    <citation type="submission" date="2021-04" db="EMBL/GenBank/DDBJ databases">
        <authorList>
            <person name="Gilroy R."/>
        </authorList>
    </citation>
    <scope>NUCLEOTIDE SEQUENCE</scope>
    <source>
        <strain evidence="2">5790</strain>
    </source>
</reference>
<dbReference type="PANTHER" id="PTHR35801">
    <property type="entry name" value="PHOSPHOSERINE PHOSPHATASE RSBX"/>
    <property type="match status" value="1"/>
</dbReference>
<organism evidence="2 3">
    <name type="scientific">Candidatus Monoglobus merdigallinarum</name>
    <dbReference type="NCBI Taxonomy" id="2838698"/>
    <lineage>
        <taxon>Bacteria</taxon>
        <taxon>Bacillati</taxon>
        <taxon>Bacillota</taxon>
        <taxon>Clostridia</taxon>
        <taxon>Monoglobales</taxon>
        <taxon>Monoglobaceae</taxon>
        <taxon>Monoglobus</taxon>
    </lineage>
</organism>
<feature type="domain" description="PPM-type phosphatase" evidence="1">
    <location>
        <begin position="6"/>
        <end position="219"/>
    </location>
</feature>
<protein>
    <submittedName>
        <fullName evidence="2">Serine/threonine-protein phosphatase</fullName>
    </submittedName>
</protein>
<dbReference type="SMART" id="SM00331">
    <property type="entry name" value="PP2C_SIG"/>
    <property type="match status" value="1"/>
</dbReference>